<reference evidence="5 6" key="1">
    <citation type="submission" date="2019-11" db="EMBL/GenBank/DDBJ databases">
        <authorList>
            <person name="Yuan L."/>
        </authorList>
    </citation>
    <scope>NUCLEOTIDE SEQUENCE [LARGE SCALE GENOMIC DNA]</scope>
    <source>
        <strain evidence="5 6">TRM43335</strain>
    </source>
</reference>
<dbReference type="GO" id="GO:0016491">
    <property type="term" value="F:oxidoreductase activity"/>
    <property type="evidence" value="ECO:0007669"/>
    <property type="project" value="UniProtKB-KW"/>
</dbReference>
<dbReference type="Proteomes" id="UP000473014">
    <property type="component" value="Unassembled WGS sequence"/>
</dbReference>
<dbReference type="PANTHER" id="PTHR22604:SF105">
    <property type="entry name" value="TRANS-1,2-DIHYDROBENZENE-1,2-DIOL DEHYDROGENASE"/>
    <property type="match status" value="1"/>
</dbReference>
<dbReference type="Pfam" id="PF01408">
    <property type="entry name" value="GFO_IDH_MocA"/>
    <property type="match status" value="1"/>
</dbReference>
<evidence type="ECO:0000313" key="6">
    <source>
        <dbReference type="Proteomes" id="UP000473014"/>
    </source>
</evidence>
<dbReference type="Gene3D" id="3.30.360.10">
    <property type="entry name" value="Dihydrodipicolinate Reductase, domain 2"/>
    <property type="match status" value="1"/>
</dbReference>
<keyword evidence="2" id="KW-0560">Oxidoreductase</keyword>
<sequence>MPPLRLAVLGCADFARRRMLPAFAACDDIALSAVASRDHARARSLADAYGCRALHGYTAALEDDDVDAVYIPLPAGLHAHWVREALLAGKHVLAEKPLATTRAETADLLDLARTRGLALVENVLFPHHSQHARARELVEAGTIGEPRFFQAAFTVPRRPDTDIRYRADLGGGALWDVGVYPVRAALFALGEDLRVAGAVAVRDTEWDVDTGGAALLHTPSGVSAQLAFGLDDAYRSVYTYAGSRGRLTVEPAFTPPADHIPSLRLERGGEITEVRLAAEDQVARAVAAFVAAVRGGVAPDVAVLRQAALLEAIATRAAVAARP</sequence>
<dbReference type="InterPro" id="IPR050984">
    <property type="entry name" value="Gfo/Idh/MocA_domain"/>
</dbReference>
<evidence type="ECO:0000256" key="2">
    <source>
        <dbReference type="ARBA" id="ARBA00023002"/>
    </source>
</evidence>
<accession>A0A6G2BHA0</accession>
<dbReference type="EMBL" id="WIXO01000001">
    <property type="protein sequence ID" value="MTE21449.1"/>
    <property type="molecule type" value="Genomic_DNA"/>
</dbReference>
<evidence type="ECO:0000256" key="1">
    <source>
        <dbReference type="ARBA" id="ARBA00010928"/>
    </source>
</evidence>
<gene>
    <name evidence="5" type="ORF">F0L17_20505</name>
</gene>
<dbReference type="InterPro" id="IPR055170">
    <property type="entry name" value="GFO_IDH_MocA-like_dom"/>
</dbReference>
<dbReference type="RefSeq" id="WP_155072202.1">
    <property type="nucleotide sequence ID" value="NZ_WIXO01000001.1"/>
</dbReference>
<dbReference type="AlphaFoldDB" id="A0A6G2BHA0"/>
<dbReference type="SUPFAM" id="SSF55347">
    <property type="entry name" value="Glyceraldehyde-3-phosphate dehydrogenase-like, C-terminal domain"/>
    <property type="match status" value="1"/>
</dbReference>
<feature type="domain" description="GFO/IDH/MocA-like oxidoreductase" evidence="4">
    <location>
        <begin position="132"/>
        <end position="247"/>
    </location>
</feature>
<dbReference type="GO" id="GO:0000166">
    <property type="term" value="F:nucleotide binding"/>
    <property type="evidence" value="ECO:0007669"/>
    <property type="project" value="InterPro"/>
</dbReference>
<dbReference type="OrthoDB" id="179913at2"/>
<dbReference type="InterPro" id="IPR036291">
    <property type="entry name" value="NAD(P)-bd_dom_sf"/>
</dbReference>
<evidence type="ECO:0000313" key="5">
    <source>
        <dbReference type="EMBL" id="MTE21449.1"/>
    </source>
</evidence>
<dbReference type="Pfam" id="PF22725">
    <property type="entry name" value="GFO_IDH_MocA_C3"/>
    <property type="match status" value="1"/>
</dbReference>
<name>A0A6G2BHA0_9ACTN</name>
<dbReference type="SUPFAM" id="SSF51735">
    <property type="entry name" value="NAD(P)-binding Rossmann-fold domains"/>
    <property type="match status" value="1"/>
</dbReference>
<feature type="domain" description="Gfo/Idh/MocA-like oxidoreductase N-terminal" evidence="3">
    <location>
        <begin position="5"/>
        <end position="119"/>
    </location>
</feature>
<dbReference type="InterPro" id="IPR000683">
    <property type="entry name" value="Gfo/Idh/MocA-like_OxRdtase_N"/>
</dbReference>
<organism evidence="5 6">
    <name type="scientific">Streptomyces taklimakanensis</name>
    <dbReference type="NCBI Taxonomy" id="2569853"/>
    <lineage>
        <taxon>Bacteria</taxon>
        <taxon>Bacillati</taxon>
        <taxon>Actinomycetota</taxon>
        <taxon>Actinomycetes</taxon>
        <taxon>Kitasatosporales</taxon>
        <taxon>Streptomycetaceae</taxon>
        <taxon>Streptomyces</taxon>
    </lineage>
</organism>
<proteinExistence type="inferred from homology"/>
<comment type="similarity">
    <text evidence="1">Belongs to the Gfo/Idh/MocA family.</text>
</comment>
<evidence type="ECO:0000259" key="4">
    <source>
        <dbReference type="Pfam" id="PF22725"/>
    </source>
</evidence>
<protein>
    <submittedName>
        <fullName evidence="5">Gfo/Idh/MocA family oxidoreductase</fullName>
    </submittedName>
</protein>
<evidence type="ECO:0000259" key="3">
    <source>
        <dbReference type="Pfam" id="PF01408"/>
    </source>
</evidence>
<dbReference type="PANTHER" id="PTHR22604">
    <property type="entry name" value="OXIDOREDUCTASES"/>
    <property type="match status" value="1"/>
</dbReference>
<comment type="caution">
    <text evidence="5">The sequence shown here is derived from an EMBL/GenBank/DDBJ whole genome shotgun (WGS) entry which is preliminary data.</text>
</comment>
<keyword evidence="6" id="KW-1185">Reference proteome</keyword>
<dbReference type="Gene3D" id="3.40.50.720">
    <property type="entry name" value="NAD(P)-binding Rossmann-like Domain"/>
    <property type="match status" value="1"/>
</dbReference>